<proteinExistence type="predicted"/>
<organism evidence="1">
    <name type="scientific">Zea mays</name>
    <name type="common">Maize</name>
    <dbReference type="NCBI Taxonomy" id="4577"/>
    <lineage>
        <taxon>Eukaryota</taxon>
        <taxon>Viridiplantae</taxon>
        <taxon>Streptophyta</taxon>
        <taxon>Embryophyta</taxon>
        <taxon>Tracheophyta</taxon>
        <taxon>Spermatophyta</taxon>
        <taxon>Magnoliopsida</taxon>
        <taxon>Liliopsida</taxon>
        <taxon>Poales</taxon>
        <taxon>Poaceae</taxon>
        <taxon>PACMAD clade</taxon>
        <taxon>Panicoideae</taxon>
        <taxon>Andropogonodae</taxon>
        <taxon>Andropogoneae</taxon>
        <taxon>Tripsacinae</taxon>
        <taxon>Zea</taxon>
    </lineage>
</organism>
<gene>
    <name evidence="1" type="ORF">ZEAMMB73_Zm00001d019564</name>
</gene>
<accession>A0A1D6HYS0</accession>
<sequence>MRKCMKKMEAMDGFTDEKKSYAVEVFKS</sequence>
<dbReference type="PaxDb" id="4577-AC198901.4_FGP004"/>
<protein>
    <submittedName>
        <fullName evidence="1">Uncharacterized protein</fullName>
    </submittedName>
</protein>
<dbReference type="AlphaFoldDB" id="A0A1D6HYS0"/>
<name>A0A1D6HYS0_MAIZE</name>
<dbReference type="InParanoid" id="A0A1D6HYS0"/>
<evidence type="ECO:0000313" key="1">
    <source>
        <dbReference type="EMBL" id="ONM53263.1"/>
    </source>
</evidence>
<dbReference type="EMBL" id="CM007650">
    <property type="protein sequence ID" value="ONM53263.1"/>
    <property type="molecule type" value="Genomic_DNA"/>
</dbReference>
<reference evidence="1" key="1">
    <citation type="submission" date="2015-12" db="EMBL/GenBank/DDBJ databases">
        <title>Update maize B73 reference genome by single molecule sequencing technologies.</title>
        <authorList>
            <consortium name="Maize Genome Sequencing Project"/>
            <person name="Ware D."/>
        </authorList>
    </citation>
    <scope>NUCLEOTIDE SEQUENCE [LARGE SCALE GENOMIC DNA]</scope>
    <source>
        <tissue evidence="1">Seedling</tissue>
    </source>
</reference>